<dbReference type="GO" id="GO:0051082">
    <property type="term" value="F:unfolded protein binding"/>
    <property type="evidence" value="ECO:0007669"/>
    <property type="project" value="TreeGrafter"/>
</dbReference>
<dbReference type="PROSITE" id="PS50209">
    <property type="entry name" value="CARD"/>
    <property type="match status" value="1"/>
</dbReference>
<dbReference type="EMBL" id="JADWDJ010000015">
    <property type="protein sequence ID" value="KAG5269561.1"/>
    <property type="molecule type" value="Genomic_DNA"/>
</dbReference>
<evidence type="ECO:0000256" key="1">
    <source>
        <dbReference type="SAM" id="MobiDB-lite"/>
    </source>
</evidence>
<dbReference type="SUPFAM" id="SSF47986">
    <property type="entry name" value="DEATH domain"/>
    <property type="match status" value="1"/>
</dbReference>
<keyword evidence="5" id="KW-1185">Reference proteome</keyword>
<dbReference type="InterPro" id="IPR008271">
    <property type="entry name" value="Ser/Thr_kinase_AS"/>
</dbReference>
<dbReference type="InterPro" id="IPR001315">
    <property type="entry name" value="CARD"/>
</dbReference>
<evidence type="ECO:0000313" key="4">
    <source>
        <dbReference type="EMBL" id="KAG5269561.1"/>
    </source>
</evidence>
<evidence type="ECO:0000259" key="2">
    <source>
        <dbReference type="PROSITE" id="PS50011"/>
    </source>
</evidence>
<dbReference type="GO" id="GO:0005524">
    <property type="term" value="F:ATP binding"/>
    <property type="evidence" value="ECO:0007669"/>
    <property type="project" value="InterPro"/>
</dbReference>
<dbReference type="Pfam" id="PF00069">
    <property type="entry name" value="Pkinase"/>
    <property type="match status" value="1"/>
</dbReference>
<dbReference type="PROSITE" id="PS00108">
    <property type="entry name" value="PROTEIN_KINASE_ST"/>
    <property type="match status" value="1"/>
</dbReference>
<dbReference type="Gene3D" id="1.10.533.10">
    <property type="entry name" value="Death Domain, Fas"/>
    <property type="match status" value="1"/>
</dbReference>
<organism evidence="4 5">
    <name type="scientific">Alosa alosa</name>
    <name type="common">allis shad</name>
    <dbReference type="NCBI Taxonomy" id="278164"/>
    <lineage>
        <taxon>Eukaryota</taxon>
        <taxon>Metazoa</taxon>
        <taxon>Chordata</taxon>
        <taxon>Craniata</taxon>
        <taxon>Vertebrata</taxon>
        <taxon>Euteleostomi</taxon>
        <taxon>Actinopterygii</taxon>
        <taxon>Neopterygii</taxon>
        <taxon>Teleostei</taxon>
        <taxon>Clupei</taxon>
        <taxon>Clupeiformes</taxon>
        <taxon>Clupeoidei</taxon>
        <taxon>Clupeidae</taxon>
        <taxon>Alosa</taxon>
    </lineage>
</organism>
<feature type="region of interest" description="Disordered" evidence="1">
    <location>
        <begin position="415"/>
        <end position="473"/>
    </location>
</feature>
<dbReference type="InterPro" id="IPR011029">
    <property type="entry name" value="DEATH-like_dom_sf"/>
</dbReference>
<dbReference type="PANTHER" id="PTHR13954">
    <property type="entry name" value="IRE1-RELATED"/>
    <property type="match status" value="1"/>
</dbReference>
<dbReference type="InterPro" id="IPR000719">
    <property type="entry name" value="Prot_kinase_dom"/>
</dbReference>
<sequence>MSSNNTSPTGRRKWIPCSKKWREQMEELSNMEDSKVRTVGGLTFVPNDERFRIALMGQTEVLLGLKKDGTEVAIKKMLISNYKKFQDELKVLQGYRFNSLHVVQYVDSEDEGDIGYIAMQLCDYNLEEYIKKQPAEPERKRIVKEFLEGLKDIHEHPKAKLIHRDIKPQNILIDADDGVRFADFGISRTLEPGQTTRVTGRVGTDYWEATEIVKNPPGDQGIRYKRSADIQVAGMLVYYILSGGKHPFGDDIRCISNIYNGDYQLQYLNDDEEAKDLLESMLNVNPDARPRITEVLSHPYFWDKSSKESFLIQKSFSTWKTRLDHVTDEHIKNKWLKLVQTNTKEPKGKKGKGEKGKKKSYPETLLCLLRFTRNRWIHPPSEEPDVMETINVMELFPDLVLTAYKLDKKRGWKINKLLPSTPPNKRKAESSSTAKVGGKEPDAPPQKKTQREPSLMDVDEPSPRVSAPSLHKNPGQNFFFKNKAALETRLPTLQPILILLQQRQVLNDHERELVTSKSTSTQQNYALLTMIQNKGPTAQQVFFEVLKRVDPFLIQDLKAGAPLGWWV</sequence>
<dbReference type="GO" id="GO:1990604">
    <property type="term" value="C:IRE1-TRAF2-ASK1 complex"/>
    <property type="evidence" value="ECO:0007669"/>
    <property type="project" value="TreeGrafter"/>
</dbReference>
<dbReference type="SUPFAM" id="SSF56112">
    <property type="entry name" value="Protein kinase-like (PK-like)"/>
    <property type="match status" value="1"/>
</dbReference>
<dbReference type="PROSITE" id="PS50011">
    <property type="entry name" value="PROTEIN_KINASE_DOM"/>
    <property type="match status" value="1"/>
</dbReference>
<dbReference type="SMART" id="SM00220">
    <property type="entry name" value="S_TKc"/>
    <property type="match status" value="1"/>
</dbReference>
<dbReference type="Gene3D" id="1.10.510.10">
    <property type="entry name" value="Transferase(Phosphotransferase) domain 1"/>
    <property type="match status" value="1"/>
</dbReference>
<dbReference type="AlphaFoldDB" id="A0AAV6GA17"/>
<gene>
    <name evidence="4" type="ORF">AALO_G00203410</name>
</gene>
<reference evidence="4" key="1">
    <citation type="submission" date="2020-10" db="EMBL/GenBank/DDBJ databases">
        <title>Chromosome-scale genome assembly of the Allis shad, Alosa alosa.</title>
        <authorList>
            <person name="Margot Z."/>
            <person name="Christophe K."/>
            <person name="Cabau C."/>
            <person name="Louis A."/>
            <person name="Berthelot C."/>
            <person name="Parey E."/>
            <person name="Roest Crollius H."/>
            <person name="Montfort J."/>
            <person name="Robinson-Rechavi M."/>
            <person name="Bucao C."/>
            <person name="Bouchez O."/>
            <person name="Gislard M."/>
            <person name="Lluch J."/>
            <person name="Milhes M."/>
            <person name="Lampietro C."/>
            <person name="Lopez Roques C."/>
            <person name="Donnadieu C."/>
            <person name="Braasch I."/>
            <person name="Desvignes T."/>
            <person name="Postlethwait J."/>
            <person name="Bobe J."/>
            <person name="Guiguen Y."/>
        </authorList>
    </citation>
    <scope>NUCLEOTIDE SEQUENCE</scope>
    <source>
        <strain evidence="4">M-15738</strain>
        <tissue evidence="4">Blood</tissue>
    </source>
</reference>
<feature type="domain" description="Protein kinase" evidence="2">
    <location>
        <begin position="22"/>
        <end position="301"/>
    </location>
</feature>
<evidence type="ECO:0000313" key="5">
    <source>
        <dbReference type="Proteomes" id="UP000823561"/>
    </source>
</evidence>
<proteinExistence type="predicted"/>
<dbReference type="GO" id="GO:0070059">
    <property type="term" value="P:intrinsic apoptotic signaling pathway in response to endoplasmic reticulum stress"/>
    <property type="evidence" value="ECO:0007669"/>
    <property type="project" value="TreeGrafter"/>
</dbReference>
<dbReference type="GO" id="GO:0004521">
    <property type="term" value="F:RNA endonuclease activity"/>
    <property type="evidence" value="ECO:0007669"/>
    <property type="project" value="InterPro"/>
</dbReference>
<evidence type="ECO:0000259" key="3">
    <source>
        <dbReference type="PROSITE" id="PS50209"/>
    </source>
</evidence>
<comment type="caution">
    <text evidence="4">The sequence shown here is derived from an EMBL/GenBank/DDBJ whole genome shotgun (WGS) entry which is preliminary data.</text>
</comment>
<name>A0AAV6GA17_9TELE</name>
<dbReference type="GO" id="GO:0042981">
    <property type="term" value="P:regulation of apoptotic process"/>
    <property type="evidence" value="ECO:0007669"/>
    <property type="project" value="InterPro"/>
</dbReference>
<feature type="domain" description="CARD" evidence="3">
    <location>
        <begin position="471"/>
        <end position="561"/>
    </location>
</feature>
<dbReference type="PANTHER" id="PTHR13954:SF28">
    <property type="match status" value="1"/>
</dbReference>
<dbReference type="InterPro" id="IPR045133">
    <property type="entry name" value="IRE1/2-like"/>
</dbReference>
<dbReference type="GO" id="GO:0036498">
    <property type="term" value="P:IRE1-mediated unfolded protein response"/>
    <property type="evidence" value="ECO:0007669"/>
    <property type="project" value="TreeGrafter"/>
</dbReference>
<protein>
    <submittedName>
        <fullName evidence="4">Uncharacterized protein</fullName>
    </submittedName>
</protein>
<dbReference type="InterPro" id="IPR038357">
    <property type="entry name" value="KEN_sf"/>
</dbReference>
<dbReference type="Proteomes" id="UP000823561">
    <property type="component" value="Chromosome 15"/>
</dbReference>
<dbReference type="Gene3D" id="1.20.1440.180">
    <property type="entry name" value="KEN domain"/>
    <property type="match status" value="1"/>
</dbReference>
<accession>A0AAV6GA17</accession>
<dbReference type="Pfam" id="PF00619">
    <property type="entry name" value="CARD"/>
    <property type="match status" value="1"/>
</dbReference>
<dbReference type="GO" id="GO:0004674">
    <property type="term" value="F:protein serine/threonine kinase activity"/>
    <property type="evidence" value="ECO:0007669"/>
    <property type="project" value="InterPro"/>
</dbReference>
<dbReference type="InterPro" id="IPR011009">
    <property type="entry name" value="Kinase-like_dom_sf"/>
</dbReference>
<dbReference type="CDD" id="cd01671">
    <property type="entry name" value="CARD"/>
    <property type="match status" value="1"/>
</dbReference>